<dbReference type="Proteomes" id="UP001058461">
    <property type="component" value="Chromosome"/>
</dbReference>
<evidence type="ECO:0000256" key="1">
    <source>
        <dbReference type="ARBA" id="ARBA00008005"/>
    </source>
</evidence>
<dbReference type="RefSeq" id="WP_255853385.1">
    <property type="nucleotide sequence ID" value="NZ_CP073347.1"/>
</dbReference>
<dbReference type="EMBL" id="CP073347">
    <property type="protein sequence ID" value="UTW11344.1"/>
    <property type="molecule type" value="Genomic_DNA"/>
</dbReference>
<dbReference type="PANTHER" id="PTHR35861:SF1">
    <property type="entry name" value="PHAGE TAIL SHEATH PROTEIN"/>
    <property type="match status" value="1"/>
</dbReference>
<dbReference type="InterPro" id="IPR020287">
    <property type="entry name" value="Tail_sheath_C"/>
</dbReference>
<dbReference type="InterPro" id="IPR052042">
    <property type="entry name" value="Tail_sheath_structural"/>
</dbReference>
<evidence type="ECO:0000259" key="4">
    <source>
        <dbReference type="Pfam" id="PF17482"/>
    </source>
</evidence>
<dbReference type="Pfam" id="PF17482">
    <property type="entry name" value="Phage_sheath_1C"/>
    <property type="match status" value="1"/>
</dbReference>
<accession>A0ABY5HJ80</accession>
<dbReference type="InterPro" id="IPR035089">
    <property type="entry name" value="Phage_sheath_subtilisin"/>
</dbReference>
<dbReference type="Pfam" id="PF04984">
    <property type="entry name" value="Phage_sheath_1"/>
    <property type="match status" value="1"/>
</dbReference>
<dbReference type="Gene3D" id="3.40.50.11780">
    <property type="match status" value="2"/>
</dbReference>
<sequence length="512" mass="55008">MASYLHPGVYIEEIPSGSRPIEGVSTSVAAFVGRAFRGPANQPELIGTWDEFIAQFGDFRQASGVSSESDAMALAVRAFYQNGGKAAYVCNIRGGTPVASTVTLQNGGSDILHVTASSEGTWGDLLRVAVYPNGAEFDLHLGTESGGDFVPLPAEGFVGLSIDPAADNFVEKVINGGSRLVQVSLEDGASSLPDLNDPDDATSFSTLGSGANGSGPSADDYASFYTTTLRKYRDVSILLLPGEQWPSDGSSNDYITNTLTHCESTMSRVLIIDPPADTELENATDVSDLSLPTSTYSVLYYPWVSVSNPLYHPDSNPTARKTLHVPASSIAAAIWAKNDTRRGVWKAPAGVETRVNVSGLQYTIEDLEQDGLNPSGINCLRQRAGYGPVIWGSRTLATRADPEWRYVPVRRTAIYIEQSIYNGIQWAVFEPNAHPLWSSLRANIGSFMNGLFRAGAFQGTTANDAYFVRCGLGDTMTQGDIDRGQVIVVVGFAPLKPAEFVILRIQQKVAQQ</sequence>
<dbReference type="PANTHER" id="PTHR35861">
    <property type="match status" value="1"/>
</dbReference>
<comment type="similarity">
    <text evidence="1">Belongs to the myoviridae tail sheath protein family.</text>
</comment>
<feature type="domain" description="Tail sheath protein subtilisin-like" evidence="3">
    <location>
        <begin position="231"/>
        <end position="396"/>
    </location>
</feature>
<evidence type="ECO:0000313" key="5">
    <source>
        <dbReference type="EMBL" id="UTW11344.1"/>
    </source>
</evidence>
<feature type="domain" description="Tail sheath protein C-terminal" evidence="4">
    <location>
        <begin position="400"/>
        <end position="507"/>
    </location>
</feature>
<feature type="region of interest" description="Disordered" evidence="2">
    <location>
        <begin position="190"/>
        <end position="216"/>
    </location>
</feature>
<evidence type="ECO:0000256" key="2">
    <source>
        <dbReference type="SAM" id="MobiDB-lite"/>
    </source>
</evidence>
<keyword evidence="6" id="KW-1185">Reference proteome</keyword>
<reference evidence="5" key="1">
    <citation type="submission" date="2021-04" db="EMBL/GenBank/DDBJ databases">
        <title>Oceanospirillales bacteria with DddD are important DMSP degraders in coastal seawater.</title>
        <authorList>
            <person name="Liu J."/>
        </authorList>
    </citation>
    <scope>NUCLEOTIDE SEQUENCE</scope>
    <source>
        <strain evidence="5">D13-1</strain>
    </source>
</reference>
<proteinExistence type="inferred from homology"/>
<name>A0ABY5HJ80_9GAMM</name>
<protein>
    <submittedName>
        <fullName evidence="5">Phage tail sheath family protein</fullName>
    </submittedName>
</protein>
<organism evidence="5 6">
    <name type="scientific">Marinobacterium rhizophilum</name>
    <dbReference type="NCBI Taxonomy" id="420402"/>
    <lineage>
        <taxon>Bacteria</taxon>
        <taxon>Pseudomonadati</taxon>
        <taxon>Pseudomonadota</taxon>
        <taxon>Gammaproteobacteria</taxon>
        <taxon>Oceanospirillales</taxon>
        <taxon>Oceanospirillaceae</taxon>
        <taxon>Marinobacterium</taxon>
    </lineage>
</organism>
<evidence type="ECO:0000259" key="3">
    <source>
        <dbReference type="Pfam" id="PF04984"/>
    </source>
</evidence>
<evidence type="ECO:0000313" key="6">
    <source>
        <dbReference type="Proteomes" id="UP001058461"/>
    </source>
</evidence>
<gene>
    <name evidence="5" type="ORF">KDW95_19075</name>
</gene>